<dbReference type="InterPro" id="IPR013767">
    <property type="entry name" value="PAS_fold"/>
</dbReference>
<keyword evidence="1" id="KW-0472">Membrane</keyword>
<dbReference type="NCBIfam" id="TIGR00229">
    <property type="entry name" value="sensory_box"/>
    <property type="match status" value="1"/>
</dbReference>
<dbReference type="PANTHER" id="PTHR44757:SF4">
    <property type="entry name" value="DIGUANYLATE CYCLASE DGCE-RELATED"/>
    <property type="match status" value="1"/>
</dbReference>
<dbReference type="InterPro" id="IPR001633">
    <property type="entry name" value="EAL_dom"/>
</dbReference>
<dbReference type="InterPro" id="IPR043128">
    <property type="entry name" value="Rev_trsase/Diguanyl_cyclase"/>
</dbReference>
<dbReference type="SUPFAM" id="SSF55073">
    <property type="entry name" value="Nucleotide cyclase"/>
    <property type="match status" value="1"/>
</dbReference>
<feature type="domain" description="PAS" evidence="2">
    <location>
        <begin position="220"/>
        <end position="290"/>
    </location>
</feature>
<proteinExistence type="predicted"/>
<evidence type="ECO:0000256" key="1">
    <source>
        <dbReference type="SAM" id="Phobius"/>
    </source>
</evidence>
<feature type="domain" description="EAL" evidence="3">
    <location>
        <begin position="525"/>
        <end position="778"/>
    </location>
</feature>
<evidence type="ECO:0000313" key="5">
    <source>
        <dbReference type="EMBL" id="VAW99662.1"/>
    </source>
</evidence>
<reference evidence="5" key="1">
    <citation type="submission" date="2018-06" db="EMBL/GenBank/DDBJ databases">
        <authorList>
            <person name="Zhirakovskaya E."/>
        </authorList>
    </citation>
    <scope>NUCLEOTIDE SEQUENCE</scope>
</reference>
<dbReference type="Pfam" id="PF00989">
    <property type="entry name" value="PAS"/>
    <property type="match status" value="1"/>
</dbReference>
<name>A0A3B1AI55_9ZZZZ</name>
<gene>
    <name evidence="5" type="ORF">MNBD_GAMMA22-2878</name>
</gene>
<keyword evidence="1" id="KW-1133">Transmembrane helix</keyword>
<dbReference type="InterPro" id="IPR029787">
    <property type="entry name" value="Nucleotide_cyclase"/>
</dbReference>
<dbReference type="CDD" id="cd01949">
    <property type="entry name" value="GGDEF"/>
    <property type="match status" value="1"/>
</dbReference>
<dbReference type="EMBL" id="UOFS01000040">
    <property type="protein sequence ID" value="VAW99662.1"/>
    <property type="molecule type" value="Genomic_DNA"/>
</dbReference>
<dbReference type="GO" id="GO:0006355">
    <property type="term" value="P:regulation of DNA-templated transcription"/>
    <property type="evidence" value="ECO:0007669"/>
    <property type="project" value="InterPro"/>
</dbReference>
<evidence type="ECO:0000259" key="3">
    <source>
        <dbReference type="PROSITE" id="PS50883"/>
    </source>
</evidence>
<dbReference type="InterPro" id="IPR000014">
    <property type="entry name" value="PAS"/>
</dbReference>
<dbReference type="CDD" id="cd01948">
    <property type="entry name" value="EAL"/>
    <property type="match status" value="1"/>
</dbReference>
<dbReference type="Gene3D" id="3.30.70.270">
    <property type="match status" value="1"/>
</dbReference>
<dbReference type="InterPro" id="IPR000160">
    <property type="entry name" value="GGDEF_dom"/>
</dbReference>
<dbReference type="Gene3D" id="3.20.20.450">
    <property type="entry name" value="EAL domain"/>
    <property type="match status" value="1"/>
</dbReference>
<dbReference type="SMART" id="SM00267">
    <property type="entry name" value="GGDEF"/>
    <property type="match status" value="1"/>
</dbReference>
<evidence type="ECO:0000259" key="4">
    <source>
        <dbReference type="PROSITE" id="PS50887"/>
    </source>
</evidence>
<dbReference type="CDD" id="cd00130">
    <property type="entry name" value="PAS"/>
    <property type="match status" value="1"/>
</dbReference>
<feature type="transmembrane region" description="Helical" evidence="1">
    <location>
        <begin position="150"/>
        <end position="168"/>
    </location>
</feature>
<dbReference type="Pfam" id="PF00990">
    <property type="entry name" value="GGDEF"/>
    <property type="match status" value="1"/>
</dbReference>
<dbReference type="Gene3D" id="3.30.450.20">
    <property type="entry name" value="PAS domain"/>
    <property type="match status" value="1"/>
</dbReference>
<dbReference type="FunFam" id="3.30.70.270:FF:000001">
    <property type="entry name" value="Diguanylate cyclase domain protein"/>
    <property type="match status" value="1"/>
</dbReference>
<organism evidence="5">
    <name type="scientific">hydrothermal vent metagenome</name>
    <dbReference type="NCBI Taxonomy" id="652676"/>
    <lineage>
        <taxon>unclassified sequences</taxon>
        <taxon>metagenomes</taxon>
        <taxon>ecological metagenomes</taxon>
    </lineage>
</organism>
<evidence type="ECO:0000259" key="2">
    <source>
        <dbReference type="PROSITE" id="PS50112"/>
    </source>
</evidence>
<dbReference type="PROSITE" id="PS50883">
    <property type="entry name" value="EAL"/>
    <property type="match status" value="1"/>
</dbReference>
<dbReference type="PANTHER" id="PTHR44757">
    <property type="entry name" value="DIGUANYLATE CYCLASE DGCP"/>
    <property type="match status" value="1"/>
</dbReference>
<protein>
    <submittedName>
        <fullName evidence="5">Diguanylate cyclase/phosphodiesterase (GGDEF &amp; EAL domains) with PAS/PAC sensor(S)</fullName>
    </submittedName>
</protein>
<sequence length="785" mass="88558">MSQRLSERKSANKLVTNISADLLKLNIALQRLILKSDENISDSMFVALDTIITKTTLLLNIDLVLSNKILRKNVQNLSLHIVSLKTELKRLNQLQADPFKVLPTNLQKEIYLLFVTIGEAFNATINNLEQLNTIDIISSTTNSDTLTNSLWYSSLFIVIIGLLGTLAFEYQIRRPIKSIAKALKAEAKGIKNVALPDYNLYEIKDLVSAFSNMRSEINARQERLQTILNNTVEGIITFDKNGMIETWNVAAVKLFGWTEQEVIGTLLSKYISSSEFNNREQYINSFLKNEIINLDSKDSAIIGHRKNGDTFQLSFKSSMMILESEKKYTALIANITQQKALLENLRYLAEHDELTGLNNRAYFNNELTKTVDKAKRSAKHNCSVLYIDLDNFKYVNDTLGHAAGDKILVDITKILKQRTRRSDLIARLGGDEFVVLISEYNLKVVEGIAENFREQIANYSLHYDGKIIDIACSIGVAIINEETKSTSEVMSQADVACHFAKRAGRNRIHIFSDNDSNDVKTMSLDMGWSRKIKLAIEKNSFVLALQPIVNTNSQDLESYEVLIRMRDDYAGIIMPFAFLPTAERFGLAVEIDTWVINNAIKYLAKIRKSFPNVRFSVNLSAQSLTIPEIPKLIPHLLKTYNLSAQALTFEVTETSAIADMATAVELLSSLQKLGCKTSLDDFGSGMSSFAYLRELPVDIVKIDGSFVQNMTNSAVDQAMLKAMNDIAHSLGKQTVAEFVEHERHLQLLQNFGIDYAQGYYIDKPKLIYDVFPMLNDNVMPFKKFN</sequence>
<feature type="domain" description="GGDEF" evidence="4">
    <location>
        <begin position="380"/>
        <end position="513"/>
    </location>
</feature>
<dbReference type="SMART" id="SM00052">
    <property type="entry name" value="EAL"/>
    <property type="match status" value="1"/>
</dbReference>
<dbReference type="SUPFAM" id="SSF55785">
    <property type="entry name" value="PYP-like sensor domain (PAS domain)"/>
    <property type="match status" value="1"/>
</dbReference>
<dbReference type="PROSITE" id="PS50887">
    <property type="entry name" value="GGDEF"/>
    <property type="match status" value="1"/>
</dbReference>
<dbReference type="PROSITE" id="PS50112">
    <property type="entry name" value="PAS"/>
    <property type="match status" value="1"/>
</dbReference>
<keyword evidence="1" id="KW-0812">Transmembrane</keyword>
<dbReference type="SUPFAM" id="SSF141868">
    <property type="entry name" value="EAL domain-like"/>
    <property type="match status" value="1"/>
</dbReference>
<dbReference type="AlphaFoldDB" id="A0A3B1AI55"/>
<dbReference type="InterPro" id="IPR035919">
    <property type="entry name" value="EAL_sf"/>
</dbReference>
<dbReference type="SMART" id="SM00091">
    <property type="entry name" value="PAS"/>
    <property type="match status" value="1"/>
</dbReference>
<dbReference type="NCBIfam" id="TIGR00254">
    <property type="entry name" value="GGDEF"/>
    <property type="match status" value="1"/>
</dbReference>
<dbReference type="InterPro" id="IPR052155">
    <property type="entry name" value="Biofilm_reg_signaling"/>
</dbReference>
<dbReference type="Gene3D" id="6.10.340.10">
    <property type="match status" value="1"/>
</dbReference>
<dbReference type="InterPro" id="IPR035965">
    <property type="entry name" value="PAS-like_dom_sf"/>
</dbReference>
<dbReference type="Pfam" id="PF00563">
    <property type="entry name" value="EAL"/>
    <property type="match status" value="1"/>
</dbReference>
<accession>A0A3B1AI55</accession>